<proteinExistence type="predicted"/>
<gene>
    <name evidence="2" type="ORF">BEN49_17185</name>
</gene>
<dbReference type="EMBL" id="MDZA01000012">
    <property type="protein sequence ID" value="OGX92108.1"/>
    <property type="molecule type" value="Genomic_DNA"/>
</dbReference>
<dbReference type="AlphaFoldDB" id="A0A1G1TMK1"/>
<evidence type="ECO:0000256" key="1">
    <source>
        <dbReference type="SAM" id="MobiDB-lite"/>
    </source>
</evidence>
<accession>A0A1G1TMK1</accession>
<protein>
    <submittedName>
        <fullName evidence="2">Uncharacterized protein</fullName>
    </submittedName>
</protein>
<reference evidence="2 3" key="1">
    <citation type="submission" date="2016-08" db="EMBL/GenBank/DDBJ databases">
        <title>Hymenobacter coccineus sp. nov., Hymenobacter lapidarius sp. nov. and Hymenobacter glacialis sp. nov., isolated from Antarctic soil.</title>
        <authorList>
            <person name="Sedlacek I."/>
            <person name="Kralova S."/>
            <person name="Kyrova K."/>
            <person name="Maslanova I."/>
            <person name="Stankova E."/>
            <person name="Vrbovska V."/>
            <person name="Nemec M."/>
            <person name="Bartak M."/>
            <person name="Svec P."/>
            <person name="Busse H.-J."/>
            <person name="Pantucek R."/>
        </authorList>
    </citation>
    <scope>NUCLEOTIDE SEQUENCE [LARGE SCALE GENOMIC DNA]</scope>
    <source>
        <strain evidence="2 3">CCM 8649</strain>
    </source>
</reference>
<name>A0A1G1TMK1_9BACT</name>
<organism evidence="2 3">
    <name type="scientific">Hymenobacter coccineus</name>
    <dbReference type="NCBI Taxonomy" id="1908235"/>
    <lineage>
        <taxon>Bacteria</taxon>
        <taxon>Pseudomonadati</taxon>
        <taxon>Bacteroidota</taxon>
        <taxon>Cytophagia</taxon>
        <taxon>Cytophagales</taxon>
        <taxon>Hymenobacteraceae</taxon>
        <taxon>Hymenobacter</taxon>
    </lineage>
</organism>
<comment type="caution">
    <text evidence="2">The sequence shown here is derived from an EMBL/GenBank/DDBJ whole genome shotgun (WGS) entry which is preliminary data.</text>
</comment>
<evidence type="ECO:0000313" key="2">
    <source>
        <dbReference type="EMBL" id="OGX92108.1"/>
    </source>
</evidence>
<sequence length="169" mass="18153">MRAAAGAPAAARGGAGRFGSDGGCSLRYGLSCGFGARLGGLLVQNLVYQILLAKPLEIANVELLGKFFEVGQQTVLQLVEGVHRKIRGREYRGGAGRRAWGRQRRTDGNGAYKPPAEEPRQRGTTTLIGWSNTNGGNPALLMKRQGWERTSGTLWGRRPGHGGRLLPQC</sequence>
<evidence type="ECO:0000313" key="3">
    <source>
        <dbReference type="Proteomes" id="UP000177506"/>
    </source>
</evidence>
<keyword evidence="3" id="KW-1185">Reference proteome</keyword>
<dbReference type="Proteomes" id="UP000177506">
    <property type="component" value="Unassembled WGS sequence"/>
</dbReference>
<feature type="region of interest" description="Disordered" evidence="1">
    <location>
        <begin position="97"/>
        <end position="122"/>
    </location>
</feature>